<dbReference type="Gene3D" id="3.40.50.2000">
    <property type="entry name" value="Glycogen Phosphorylase B"/>
    <property type="match status" value="2"/>
</dbReference>
<evidence type="ECO:0000313" key="1">
    <source>
        <dbReference type="EMBL" id="PWN56087.1"/>
    </source>
</evidence>
<dbReference type="SUPFAM" id="SSF53756">
    <property type="entry name" value="UDP-Glycosyltransferase/glycogen phosphorylase"/>
    <property type="match status" value="1"/>
</dbReference>
<reference evidence="1 2" key="1">
    <citation type="submission" date="2018-05" db="EMBL/GenBank/DDBJ databases">
        <title>Abyssibacter profundi OUC007T gen. nov., sp. nov, a marine bacterium isolated from seawater of the Mariana Trench.</title>
        <authorList>
            <person name="Zhou S."/>
        </authorList>
    </citation>
    <scope>NUCLEOTIDE SEQUENCE [LARGE SCALE GENOMIC DNA]</scope>
    <source>
        <strain evidence="1 2">OUC007</strain>
    </source>
</reference>
<gene>
    <name evidence="1" type="ORF">DEH80_09770</name>
</gene>
<dbReference type="AlphaFoldDB" id="A0A363UL10"/>
<name>A0A363UL10_9GAMM</name>
<dbReference type="OrthoDB" id="9793805at2"/>
<dbReference type="EMBL" id="QEQK01000007">
    <property type="protein sequence ID" value="PWN56087.1"/>
    <property type="molecule type" value="Genomic_DNA"/>
</dbReference>
<dbReference type="Proteomes" id="UP000251800">
    <property type="component" value="Unassembled WGS sequence"/>
</dbReference>
<keyword evidence="2" id="KW-1185">Reference proteome</keyword>
<protein>
    <recommendedName>
        <fullName evidence="3">Teichoic acid biosynthesis protein</fullName>
    </recommendedName>
</protein>
<accession>A0A363UL10</accession>
<organism evidence="1 2">
    <name type="scientific">Abyssibacter profundi</name>
    <dbReference type="NCBI Taxonomy" id="2182787"/>
    <lineage>
        <taxon>Bacteria</taxon>
        <taxon>Pseudomonadati</taxon>
        <taxon>Pseudomonadota</taxon>
        <taxon>Gammaproteobacteria</taxon>
        <taxon>Chromatiales</taxon>
        <taxon>Oceanococcaceae</taxon>
        <taxon>Abyssibacter</taxon>
    </lineage>
</organism>
<dbReference type="Pfam" id="PF13528">
    <property type="entry name" value="Glyco_trans_1_3"/>
    <property type="match status" value="1"/>
</dbReference>
<proteinExistence type="predicted"/>
<evidence type="ECO:0008006" key="3">
    <source>
        <dbReference type="Google" id="ProtNLM"/>
    </source>
</evidence>
<dbReference type="RefSeq" id="WP_109720303.1">
    <property type="nucleotide sequence ID" value="NZ_QEQK01000007.1"/>
</dbReference>
<sequence length="372" mass="42091">MRIAYGVMGYGRGHAMRTGTVLPHLMKHHDVRVFAAADAYKVLAPRFPTTEIPLFRYHYGRDGRYSLRRTVGRNIKPIADLLFQLDGMQSLMNEFAHFRPDVVISDSEAWTLRAAEAMGIPRLSFDHVGIIAHCEPHFPWELRLAGARDAMGYRYLMGEPERILISSFYPATPKDARTRVIGPLMRDEVLGVTPTQGEHLLAYFNKGEHLFRPQVEEALRKSDRPVIVYGTERRGQDDNLLFKAPANAAFVRDLANAKAVIGTSGNQLAGEAIHFGKPILALPEDAFEQRLNAYMIERMGVGMRRSLSSLHVRDIEDFLAMSPFMRNNMDEHRRDGRAEAQQWLDTYIDELAGDRTRRSVGPAVNGWMAQTA</sequence>
<comment type="caution">
    <text evidence="1">The sequence shown here is derived from an EMBL/GenBank/DDBJ whole genome shotgun (WGS) entry which is preliminary data.</text>
</comment>
<evidence type="ECO:0000313" key="2">
    <source>
        <dbReference type="Proteomes" id="UP000251800"/>
    </source>
</evidence>